<protein>
    <submittedName>
        <fullName evidence="10">Acetolactate synthase-1/2/3 large subunit</fullName>
    </submittedName>
</protein>
<dbReference type="PANTHER" id="PTHR18968">
    <property type="entry name" value="THIAMINE PYROPHOSPHATE ENZYMES"/>
    <property type="match status" value="1"/>
</dbReference>
<dbReference type="InterPro" id="IPR011766">
    <property type="entry name" value="TPP_enzyme_TPP-bd"/>
</dbReference>
<dbReference type="InterPro" id="IPR029061">
    <property type="entry name" value="THDP-binding"/>
</dbReference>
<dbReference type="InterPro" id="IPR012000">
    <property type="entry name" value="Thiamin_PyroP_enz_cen_dom"/>
</dbReference>
<dbReference type="AlphaFoldDB" id="A0A1H5L9R6"/>
<dbReference type="GO" id="GO:0000287">
    <property type="term" value="F:magnesium ion binding"/>
    <property type="evidence" value="ECO:0007669"/>
    <property type="project" value="InterPro"/>
</dbReference>
<dbReference type="PANTHER" id="PTHR18968:SF166">
    <property type="entry name" value="2-HYDROXYACYL-COA LYASE 2"/>
    <property type="match status" value="1"/>
</dbReference>
<dbReference type="GO" id="GO:0009097">
    <property type="term" value="P:isoleucine biosynthetic process"/>
    <property type="evidence" value="ECO:0007669"/>
    <property type="project" value="TreeGrafter"/>
</dbReference>
<comment type="similarity">
    <text evidence="3 6">Belongs to the TPP enzyme family.</text>
</comment>
<evidence type="ECO:0000256" key="5">
    <source>
        <dbReference type="ARBA" id="ARBA00023052"/>
    </source>
</evidence>
<evidence type="ECO:0000259" key="7">
    <source>
        <dbReference type="Pfam" id="PF00205"/>
    </source>
</evidence>
<feature type="domain" description="Thiamine pyrophosphate enzyme TPP-binding" evidence="8">
    <location>
        <begin position="402"/>
        <end position="532"/>
    </location>
</feature>
<dbReference type="GO" id="GO:0030976">
    <property type="term" value="F:thiamine pyrophosphate binding"/>
    <property type="evidence" value="ECO:0007669"/>
    <property type="project" value="InterPro"/>
</dbReference>
<evidence type="ECO:0000313" key="10">
    <source>
        <dbReference type="EMBL" id="SEE73816.1"/>
    </source>
</evidence>
<keyword evidence="5 6" id="KW-0786">Thiamine pyrophosphate</keyword>
<accession>A0A1H5L9R6</accession>
<keyword evidence="4" id="KW-0479">Metal-binding</keyword>
<dbReference type="GO" id="GO:0003984">
    <property type="term" value="F:acetolactate synthase activity"/>
    <property type="evidence" value="ECO:0007669"/>
    <property type="project" value="TreeGrafter"/>
</dbReference>
<dbReference type="Pfam" id="PF00205">
    <property type="entry name" value="TPP_enzyme_M"/>
    <property type="match status" value="1"/>
</dbReference>
<evidence type="ECO:0000256" key="4">
    <source>
        <dbReference type="ARBA" id="ARBA00022723"/>
    </source>
</evidence>
<dbReference type="Proteomes" id="UP000181980">
    <property type="component" value="Unassembled WGS sequence"/>
</dbReference>
<dbReference type="GO" id="GO:0009099">
    <property type="term" value="P:L-valine biosynthetic process"/>
    <property type="evidence" value="ECO:0007669"/>
    <property type="project" value="TreeGrafter"/>
</dbReference>
<name>A0A1H5L9R6_9ACTN</name>
<evidence type="ECO:0000256" key="2">
    <source>
        <dbReference type="ARBA" id="ARBA00001964"/>
    </source>
</evidence>
<dbReference type="CDD" id="cd07035">
    <property type="entry name" value="TPP_PYR_POX_like"/>
    <property type="match status" value="1"/>
</dbReference>
<evidence type="ECO:0000256" key="3">
    <source>
        <dbReference type="ARBA" id="ARBA00007812"/>
    </source>
</evidence>
<dbReference type="InterPro" id="IPR029035">
    <property type="entry name" value="DHS-like_NAD/FAD-binding_dom"/>
</dbReference>
<dbReference type="PROSITE" id="PS00187">
    <property type="entry name" value="TPP_ENZYMES"/>
    <property type="match status" value="1"/>
</dbReference>
<evidence type="ECO:0000256" key="6">
    <source>
        <dbReference type="RuleBase" id="RU362132"/>
    </source>
</evidence>
<reference evidence="11" key="1">
    <citation type="submission" date="2016-10" db="EMBL/GenBank/DDBJ databases">
        <authorList>
            <person name="Varghese N."/>
            <person name="Submissions S."/>
        </authorList>
    </citation>
    <scope>NUCLEOTIDE SEQUENCE [LARGE SCALE GENOMIC DNA]</scope>
    <source>
        <strain evidence="11">DSM 45237</strain>
    </source>
</reference>
<dbReference type="GO" id="GO:0050660">
    <property type="term" value="F:flavin adenine dinucleotide binding"/>
    <property type="evidence" value="ECO:0007669"/>
    <property type="project" value="TreeGrafter"/>
</dbReference>
<evidence type="ECO:0000259" key="9">
    <source>
        <dbReference type="Pfam" id="PF02776"/>
    </source>
</evidence>
<evidence type="ECO:0000313" key="11">
    <source>
        <dbReference type="Proteomes" id="UP000181980"/>
    </source>
</evidence>
<dbReference type="RefSeq" id="WP_069115096.1">
    <property type="nucleotide sequence ID" value="NZ_FNUC01000003.1"/>
</dbReference>
<dbReference type="SUPFAM" id="SSF52518">
    <property type="entry name" value="Thiamin diphosphate-binding fold (THDP-binding)"/>
    <property type="match status" value="2"/>
</dbReference>
<dbReference type="GO" id="GO:0005948">
    <property type="term" value="C:acetolactate synthase complex"/>
    <property type="evidence" value="ECO:0007669"/>
    <property type="project" value="TreeGrafter"/>
</dbReference>
<keyword evidence="11" id="KW-1185">Reference proteome</keyword>
<comment type="cofactor">
    <cofactor evidence="2">
        <name>thiamine diphosphate</name>
        <dbReference type="ChEBI" id="CHEBI:58937"/>
    </cofactor>
</comment>
<feature type="domain" description="Thiamine pyrophosphate enzyme central" evidence="7">
    <location>
        <begin position="196"/>
        <end position="323"/>
    </location>
</feature>
<comment type="cofactor">
    <cofactor evidence="1">
        <name>Mg(2+)</name>
        <dbReference type="ChEBI" id="CHEBI:18420"/>
    </cofactor>
</comment>
<evidence type="ECO:0000259" key="8">
    <source>
        <dbReference type="Pfam" id="PF02775"/>
    </source>
</evidence>
<proteinExistence type="inferred from homology"/>
<feature type="domain" description="Thiamine pyrophosphate enzyme N-terminal TPP-binding" evidence="9">
    <location>
        <begin position="8"/>
        <end position="123"/>
    </location>
</feature>
<organism evidence="10 11">
    <name type="scientific">Jiangella alba</name>
    <dbReference type="NCBI Taxonomy" id="561176"/>
    <lineage>
        <taxon>Bacteria</taxon>
        <taxon>Bacillati</taxon>
        <taxon>Actinomycetota</taxon>
        <taxon>Actinomycetes</taxon>
        <taxon>Jiangellales</taxon>
        <taxon>Jiangellaceae</taxon>
        <taxon>Jiangella</taxon>
    </lineage>
</organism>
<dbReference type="InterPro" id="IPR000399">
    <property type="entry name" value="TPP-bd_CS"/>
</dbReference>
<sequence length="577" mass="61047">MTGPAPATVAAAIAEYLSGQGIERVFSLPGSHMKPIWAELDARGVRVVTARHEVAAVHMAQAEADLRHGLAVAIVTTGPGLTNAVTGIGCAFLAGSPVLVISTRPPDEQAGMGALEEIDQAAIVRPVCRAVEVVRSRRHVVDRLDRAVSAALGDDGPSGPVYVEFGSELLRQAAAPLYTTYPRRTRARRPPEAAAVERAVDAIAASTRPLVLAGREVLTVPGPLAEFVRTTGALYLDTRASRGALSESIPTFVPAARARAMAEADLVITVGRQLDFEAAYGSPAVFAAAERFLRIGRNSEEVQANRRGDVELRADPQSALEALVTAGARPAAPDVGWRDDVIRGNAGKRRRLGETMRAQSTAADGGLHPLQVIRALNEHVDDTAIVIVDGGDILSWSRSSLNTPTYLDLGAFGCLGVGVPFAVSASLNHPDRTVVALVGDGALGFNVMELETAVREGARFVVVVADNNAWNIERADQVRNYDGRIMGTELGSCAWDRLAQSLGVAGYRADSVDDLEAALGEAFAHAPALVAVRVSREPISPDTRSGLALVPEYHVLTAWDEAERAWLSGPRHGDVES</sequence>
<dbReference type="Gene3D" id="3.40.50.1220">
    <property type="entry name" value="TPP-binding domain"/>
    <property type="match status" value="1"/>
</dbReference>
<evidence type="ECO:0000256" key="1">
    <source>
        <dbReference type="ARBA" id="ARBA00001946"/>
    </source>
</evidence>
<dbReference type="EMBL" id="FNUC01000003">
    <property type="protein sequence ID" value="SEE73816.1"/>
    <property type="molecule type" value="Genomic_DNA"/>
</dbReference>
<dbReference type="InterPro" id="IPR012001">
    <property type="entry name" value="Thiamin_PyroP_enz_TPP-bd_dom"/>
</dbReference>
<dbReference type="STRING" id="561176.SAMN04488561_2488"/>
<dbReference type="InterPro" id="IPR045229">
    <property type="entry name" value="TPP_enz"/>
</dbReference>
<dbReference type="OrthoDB" id="4494979at2"/>
<dbReference type="SUPFAM" id="SSF52467">
    <property type="entry name" value="DHS-like NAD/FAD-binding domain"/>
    <property type="match status" value="1"/>
</dbReference>
<dbReference type="Gene3D" id="3.40.50.970">
    <property type="match status" value="2"/>
</dbReference>
<gene>
    <name evidence="10" type="ORF">SAMN04488561_2488</name>
</gene>
<dbReference type="Pfam" id="PF02776">
    <property type="entry name" value="TPP_enzyme_N"/>
    <property type="match status" value="1"/>
</dbReference>
<dbReference type="Pfam" id="PF02775">
    <property type="entry name" value="TPP_enzyme_C"/>
    <property type="match status" value="1"/>
</dbReference>